<evidence type="ECO:0000259" key="6">
    <source>
        <dbReference type="Pfam" id="PF04048"/>
    </source>
</evidence>
<feature type="compositionally biased region" description="Basic and acidic residues" evidence="5">
    <location>
        <begin position="32"/>
        <end position="43"/>
    </location>
</feature>
<sequence length="1063" mass="119871">MSRRRNGSGGGYSNGNGYYDEGGYGGLGPTEDYPRRPSAERRRPPPRNGGYGGFSEREEPPMRPSGERRGGDNTTRETRFGPGSQRMEEILQTIQQNFDFMTNDKCVPIEVALKLMDSSSLGLANQYDMFQGTHHDLQRALKTIVNEHHQGFNSSIGTFHKIQTSLQSSQHRVRALKDSLSQAKLHLSTTKPELKDFATSSQSYDEMIQMLNTIEQLQLVPDKLEARISEKRFLTAVDILQDALRMIRKSEMENIGALSDLRTYLSNQEHSLTDILIEELHNHLYLKSPYCEDRWKQYAQNQSRGDMSKRAQTDVRGRMLYHFLDSLDTSEAMTDDSPRNPEADTFQYIQLIIESLNKMNRLDIAVDTIEQRLPVELFKVVDKSNNEVAQRHPSIFRAFSAKKDRQSVIGAASDDLRKGLLNDLLWTLYARFEAIAESHRVVHDVIAGIIRREGGRGSSSAILMRGFKELWKLYQSEIRSLLHDYLATDGDLAYRGGQGQKANSSVFSRQPRDKNMKMFKLSDMDTKSSELTEERERLEFILKSSVPGLVSDSKRPDDITITTSANLDGSATGHKLLVEPSVFNMGVLLPPSLEFLNRLKEVVPPSSDIVMSTLTSFLDDFLVNVFHPQLEETLIELCSQIFIDNDAFSEDPNWSQHSKKPIFKGATKFFSLITAFCKMLDNLPHDQAFSQLIITQMSTYAKKCASSYKQLVQRPQQKELTGRREKTPAAYAESTHPIGETIAQLFQMEPEKSSDTVKREISLLLAEIEKDPPDQQDLIQDKKSLQSLCLLYASMKWLATKVAQLRFISDRATDSTRIEQGSQRHTRRWTLLTSAEQRSEGGAVYLPLSSDTATEFDTVVTSYQSLSALIHRTLHLTLRFSILSALTATIKPTYVLEAPLNDPDPSIQSLTTFLTSYDTNVSTYLPPSQYALITLGLSSLTDAYLVHLCASKIQAMNEHGCALMQLNILVLQQNLINVEAEASLTYSALFFDLFTAGPDAIVKRAKQHGKGFGIPGGTFGEEQVKGLLELCYGEKLKDERREVGVAAKRQMDAQFLEISEFMY</sequence>
<feature type="region of interest" description="Disordered" evidence="5">
    <location>
        <begin position="1"/>
        <end position="85"/>
    </location>
</feature>
<reference evidence="8" key="1">
    <citation type="submission" date="2023-01" db="EMBL/GenBank/DDBJ databases">
        <authorList>
            <person name="Van Ghelder C."/>
            <person name="Rancurel C."/>
        </authorList>
    </citation>
    <scope>NUCLEOTIDE SEQUENCE</scope>
    <source>
        <strain evidence="8">CNCM I-4278</strain>
    </source>
</reference>
<evidence type="ECO:0000256" key="3">
    <source>
        <dbReference type="ARBA" id="ARBA00022927"/>
    </source>
</evidence>
<dbReference type="GO" id="GO:0000145">
    <property type="term" value="C:exocyst"/>
    <property type="evidence" value="ECO:0007669"/>
    <property type="project" value="UniProtKB-UniRule"/>
</dbReference>
<dbReference type="GO" id="GO:0006612">
    <property type="term" value="P:protein targeting to membrane"/>
    <property type="evidence" value="ECO:0007669"/>
    <property type="project" value="UniProtKB-UniRule"/>
</dbReference>
<accession>A0A9W4UBG8</accession>
<feature type="domain" description="Exocyst complex component Sec8 middle helical bundle" evidence="7">
    <location>
        <begin position="340"/>
        <end position="593"/>
    </location>
</feature>
<dbReference type="OrthoDB" id="272977at2759"/>
<feature type="compositionally biased region" description="Basic and acidic residues" evidence="5">
    <location>
        <begin position="55"/>
        <end position="79"/>
    </location>
</feature>
<evidence type="ECO:0000256" key="5">
    <source>
        <dbReference type="SAM" id="MobiDB-lite"/>
    </source>
</evidence>
<dbReference type="EMBL" id="CAOQHR010000004">
    <property type="protein sequence ID" value="CAI6333248.1"/>
    <property type="molecule type" value="Genomic_DNA"/>
</dbReference>
<dbReference type="InterPro" id="IPR039682">
    <property type="entry name" value="Sec8/EXOC4"/>
</dbReference>
<dbReference type="InterPro" id="IPR048630">
    <property type="entry name" value="Sec8_M"/>
</dbReference>
<dbReference type="GO" id="GO:0006904">
    <property type="term" value="P:vesicle docking involved in exocytosis"/>
    <property type="evidence" value="ECO:0007669"/>
    <property type="project" value="InterPro"/>
</dbReference>
<feature type="compositionally biased region" description="Gly residues" evidence="5">
    <location>
        <begin position="7"/>
        <end position="28"/>
    </location>
</feature>
<dbReference type="GO" id="GO:0015031">
    <property type="term" value="P:protein transport"/>
    <property type="evidence" value="ECO:0007669"/>
    <property type="project" value="UniProtKB-KW"/>
</dbReference>
<name>A0A9W4UBG8_9PLEO</name>
<dbReference type="Pfam" id="PF04048">
    <property type="entry name" value="Sec8_N"/>
    <property type="match status" value="1"/>
</dbReference>
<dbReference type="PANTHER" id="PTHR14146">
    <property type="entry name" value="EXOCYST COMPLEX COMPONENT 4"/>
    <property type="match status" value="1"/>
</dbReference>
<proteinExistence type="inferred from homology"/>
<keyword evidence="1 4" id="KW-0813">Transport</keyword>
<evidence type="ECO:0000256" key="4">
    <source>
        <dbReference type="RuleBase" id="RU367079"/>
    </source>
</evidence>
<dbReference type="PANTHER" id="PTHR14146:SF0">
    <property type="entry name" value="EXOCYST COMPLEX COMPONENT 4"/>
    <property type="match status" value="1"/>
</dbReference>
<gene>
    <name evidence="8" type="ORF">PDIGIT_LOCUS6286</name>
</gene>
<dbReference type="GO" id="GO:0090522">
    <property type="term" value="P:vesicle tethering involved in exocytosis"/>
    <property type="evidence" value="ECO:0007669"/>
    <property type="project" value="UniProtKB-UniRule"/>
</dbReference>
<protein>
    <recommendedName>
        <fullName evidence="4">Exocyst complex component Sec8</fullName>
    </recommendedName>
</protein>
<evidence type="ECO:0000313" key="9">
    <source>
        <dbReference type="Proteomes" id="UP001152607"/>
    </source>
</evidence>
<keyword evidence="3 4" id="KW-0653">Protein transport</keyword>
<dbReference type="GO" id="GO:0006893">
    <property type="term" value="P:Golgi to plasma membrane transport"/>
    <property type="evidence" value="ECO:0007669"/>
    <property type="project" value="TreeGrafter"/>
</dbReference>
<dbReference type="InterPro" id="IPR007191">
    <property type="entry name" value="Sec8_exocyst_N"/>
</dbReference>
<dbReference type="AlphaFoldDB" id="A0A9W4UBG8"/>
<evidence type="ECO:0000313" key="8">
    <source>
        <dbReference type="EMBL" id="CAI6333248.1"/>
    </source>
</evidence>
<evidence type="ECO:0000256" key="2">
    <source>
        <dbReference type="ARBA" id="ARBA00022483"/>
    </source>
</evidence>
<keyword evidence="2 4" id="KW-0268">Exocytosis</keyword>
<comment type="similarity">
    <text evidence="4">Belongs to the SEC8 family.</text>
</comment>
<organism evidence="8 9">
    <name type="scientific">Periconia digitata</name>
    <dbReference type="NCBI Taxonomy" id="1303443"/>
    <lineage>
        <taxon>Eukaryota</taxon>
        <taxon>Fungi</taxon>
        <taxon>Dikarya</taxon>
        <taxon>Ascomycota</taxon>
        <taxon>Pezizomycotina</taxon>
        <taxon>Dothideomycetes</taxon>
        <taxon>Pleosporomycetidae</taxon>
        <taxon>Pleosporales</taxon>
        <taxon>Massarineae</taxon>
        <taxon>Periconiaceae</taxon>
        <taxon>Periconia</taxon>
    </lineage>
</organism>
<comment type="function">
    <text evidence="4">Component of the exocyst complex involved in the docking of exocytic vesicles with fusion sites on the plasma membrane.</text>
</comment>
<keyword evidence="9" id="KW-1185">Reference proteome</keyword>
<dbReference type="Proteomes" id="UP001152607">
    <property type="component" value="Unassembled WGS sequence"/>
</dbReference>
<comment type="caution">
    <text evidence="8">The sequence shown here is derived from an EMBL/GenBank/DDBJ whole genome shotgun (WGS) entry which is preliminary data.</text>
</comment>
<dbReference type="Pfam" id="PF20652">
    <property type="entry name" value="Sec8_C"/>
    <property type="match status" value="1"/>
</dbReference>
<evidence type="ECO:0000256" key="1">
    <source>
        <dbReference type="ARBA" id="ARBA00022448"/>
    </source>
</evidence>
<evidence type="ECO:0000259" key="7">
    <source>
        <dbReference type="Pfam" id="PF20652"/>
    </source>
</evidence>
<feature type="domain" description="Exocyst complex component Sec8 N-terminal" evidence="6">
    <location>
        <begin position="87"/>
        <end position="226"/>
    </location>
</feature>